<dbReference type="Pfam" id="PF08805">
    <property type="entry name" value="PilS"/>
    <property type="match status" value="1"/>
</dbReference>
<gene>
    <name evidence="4" type="primary">pilS</name>
    <name evidence="4" type="ORF">ERS008667_03324</name>
</gene>
<dbReference type="InterPro" id="IPR045584">
    <property type="entry name" value="Pilin-like"/>
</dbReference>
<keyword evidence="2" id="KW-0472">Membrane</keyword>
<dbReference type="AlphaFoldDB" id="A0A0T9R2Y4"/>
<evidence type="ECO:0000313" key="5">
    <source>
        <dbReference type="Proteomes" id="UP000038204"/>
    </source>
</evidence>
<sequence>MSLPVASRKQPHSGWGILESGGVALVVIVVIAVVLGGIYTLWNRKDIALESANVQSIITSTQGLLKGRNGYSFASGTTMTGILIQVGGVPKNMMTKGNVTASTATLWNTWGGQVIVAPVTANGFNHGFTLTYQKVPQNVCIAITTRLSAGGSISGITINSTVYSDGNITAENAGTACVKDTGRIGMNTLTFTVNG</sequence>
<comment type="subcellular location">
    <subcellularLocation>
        <location evidence="1">Membrane</location>
    </subcellularLocation>
</comment>
<name>A0A0T9R2Y4_9GAMM</name>
<dbReference type="EMBL" id="CQBK01000028">
    <property type="protein sequence ID" value="CNI41527.1"/>
    <property type="molecule type" value="Genomic_DNA"/>
</dbReference>
<dbReference type="Gene3D" id="3.30.1690.10">
    <property type="entry name" value="TcpA-like pilin"/>
    <property type="match status" value="1"/>
</dbReference>
<evidence type="ECO:0000259" key="3">
    <source>
        <dbReference type="Pfam" id="PF08805"/>
    </source>
</evidence>
<feature type="transmembrane region" description="Helical" evidence="2">
    <location>
        <begin position="20"/>
        <end position="42"/>
    </location>
</feature>
<dbReference type="Proteomes" id="UP000038204">
    <property type="component" value="Unassembled WGS sequence"/>
</dbReference>
<dbReference type="SUPFAM" id="SSF54523">
    <property type="entry name" value="Pili subunits"/>
    <property type="match status" value="1"/>
</dbReference>
<keyword evidence="2" id="KW-1133">Transmembrane helix</keyword>
<proteinExistence type="predicted"/>
<reference evidence="4 5" key="1">
    <citation type="submission" date="2015-03" db="EMBL/GenBank/DDBJ databases">
        <authorList>
            <person name="Murphy D."/>
        </authorList>
    </citation>
    <scope>NUCLEOTIDE SEQUENCE [LARGE SCALE GENOMIC DNA]</scope>
    <source>
        <strain evidence="4 5">Y233</strain>
    </source>
</reference>
<protein>
    <submittedName>
        <fullName evidence="4">Type IV pilus biogenesis protein</fullName>
    </submittedName>
</protein>
<dbReference type="GO" id="GO:0016020">
    <property type="term" value="C:membrane"/>
    <property type="evidence" value="ECO:0007669"/>
    <property type="project" value="UniProtKB-SubCell"/>
</dbReference>
<organism evidence="4 5">
    <name type="scientific">Yersinia similis</name>
    <dbReference type="NCBI Taxonomy" id="367190"/>
    <lineage>
        <taxon>Bacteria</taxon>
        <taxon>Pseudomonadati</taxon>
        <taxon>Pseudomonadota</taxon>
        <taxon>Gammaproteobacteria</taxon>
        <taxon>Enterobacterales</taxon>
        <taxon>Yersiniaceae</taxon>
        <taxon>Yersinia</taxon>
    </lineage>
</organism>
<feature type="domain" description="Type 4 secretion system PilS N-terminal" evidence="3">
    <location>
        <begin position="45"/>
        <end position="194"/>
    </location>
</feature>
<keyword evidence="2" id="KW-0812">Transmembrane</keyword>
<accession>A0A0T9R2Y4</accession>
<evidence type="ECO:0000256" key="2">
    <source>
        <dbReference type="SAM" id="Phobius"/>
    </source>
</evidence>
<dbReference type="RefSeq" id="WP_032466038.1">
    <property type="nucleotide sequence ID" value="NZ_CABIHS010000125.1"/>
</dbReference>
<evidence type="ECO:0000256" key="1">
    <source>
        <dbReference type="ARBA" id="ARBA00004370"/>
    </source>
</evidence>
<evidence type="ECO:0000313" key="4">
    <source>
        <dbReference type="EMBL" id="CNI41527.1"/>
    </source>
</evidence>
<dbReference type="InterPro" id="IPR014911">
    <property type="entry name" value="PilS_N"/>
</dbReference>